<dbReference type="InterPro" id="IPR017900">
    <property type="entry name" value="4Fe4S_Fe_S_CS"/>
</dbReference>
<dbReference type="Proteomes" id="UP000809273">
    <property type="component" value="Unassembled WGS sequence"/>
</dbReference>
<dbReference type="Pfam" id="PF14697">
    <property type="entry name" value="Fer4_21"/>
    <property type="match status" value="1"/>
</dbReference>
<evidence type="ECO:0000256" key="4">
    <source>
        <dbReference type="ARBA" id="ARBA00023014"/>
    </source>
</evidence>
<reference evidence="8" key="2">
    <citation type="submission" date="2021-01" db="EMBL/GenBank/DDBJ databases">
        <authorList>
            <person name="Hahn C.R."/>
            <person name="Youssef N.H."/>
            <person name="Elshahed M."/>
        </authorList>
    </citation>
    <scope>NUCLEOTIDE SEQUENCE</scope>
    <source>
        <strain evidence="8">Zod_Metabat.24</strain>
    </source>
</reference>
<feature type="domain" description="SWIM-type" evidence="6">
    <location>
        <begin position="156"/>
        <end position="195"/>
    </location>
</feature>
<dbReference type="PANTHER" id="PTHR43687">
    <property type="entry name" value="ADENYLYLSULFATE REDUCTASE, BETA SUBUNIT"/>
    <property type="match status" value="1"/>
</dbReference>
<keyword evidence="3" id="KW-0408">Iron</keyword>
<evidence type="ECO:0000256" key="3">
    <source>
        <dbReference type="ARBA" id="ARBA00023004"/>
    </source>
</evidence>
<accession>A0A9D8KDZ6</accession>
<dbReference type="PROSITE" id="PS51379">
    <property type="entry name" value="4FE4S_FER_2"/>
    <property type="match status" value="2"/>
</dbReference>
<sequence length="360" mass="40389">MTDVYKSLAVKLDELPQGFPKTETGVEIRILKKIFSPEDAEIALKLRPYPETVEEIAERLGKSPDEMRNTLFSMAEKGQIASYRSGGVRRFFFAPFVVGIYEFQIYKIDKELAELFEEYLPTLMKTLGGHKPAIARVVPVNTEIKGRSEIVPHDDIRRMIEDSSSFILNDCLCRKEQALAGNPCKHEIATCLGFSKDEDAYEDFTLGGKIITKEEALKVLSDAEEAGLVHNLFYNTIKGHIGVCNCCPCCCGVIRGVREFGAEHILARSNYLARIDDQTCTACGICADERCPVNAIDETDGIYRVIEEKCMGCGLCLVTCPVESITLEERPSSEREDPPRNMIEWSIQRAQNRGLELKLK</sequence>
<evidence type="ECO:0000259" key="6">
    <source>
        <dbReference type="PROSITE" id="PS50966"/>
    </source>
</evidence>
<evidence type="ECO:0000259" key="7">
    <source>
        <dbReference type="PROSITE" id="PS51379"/>
    </source>
</evidence>
<keyword evidence="1" id="KW-0004">4Fe-4S</keyword>
<comment type="caution">
    <text evidence="8">The sequence shown here is derived from an EMBL/GenBank/DDBJ whole genome shotgun (WGS) entry which is preliminary data.</text>
</comment>
<evidence type="ECO:0000256" key="2">
    <source>
        <dbReference type="ARBA" id="ARBA00022723"/>
    </source>
</evidence>
<evidence type="ECO:0000313" key="9">
    <source>
        <dbReference type="Proteomes" id="UP000809273"/>
    </source>
</evidence>
<dbReference type="InterPro" id="IPR017896">
    <property type="entry name" value="4Fe4S_Fe-S-bd"/>
</dbReference>
<dbReference type="InterPro" id="IPR050572">
    <property type="entry name" value="Fe-S_Ferredoxin"/>
</dbReference>
<protein>
    <submittedName>
        <fullName evidence="8">4Fe-4S binding protein</fullName>
    </submittedName>
</protein>
<dbReference type="Gene3D" id="3.30.70.20">
    <property type="match status" value="1"/>
</dbReference>
<dbReference type="AlphaFoldDB" id="A0A9D8KDZ6"/>
<keyword evidence="4" id="KW-0411">Iron-sulfur</keyword>
<dbReference type="PROSITE" id="PS50966">
    <property type="entry name" value="ZF_SWIM"/>
    <property type="match status" value="1"/>
</dbReference>
<feature type="domain" description="4Fe-4S ferredoxin-type" evidence="7">
    <location>
        <begin position="301"/>
        <end position="330"/>
    </location>
</feature>
<proteinExistence type="predicted"/>
<dbReference type="InterPro" id="IPR036390">
    <property type="entry name" value="WH_DNA-bd_sf"/>
</dbReference>
<dbReference type="GO" id="GO:0008270">
    <property type="term" value="F:zinc ion binding"/>
    <property type="evidence" value="ECO:0007669"/>
    <property type="project" value="UniProtKB-KW"/>
</dbReference>
<gene>
    <name evidence="8" type="ORF">JW984_01455</name>
</gene>
<feature type="domain" description="4Fe-4S ferredoxin-type" evidence="7">
    <location>
        <begin position="271"/>
        <end position="300"/>
    </location>
</feature>
<dbReference type="PANTHER" id="PTHR43687:SF1">
    <property type="entry name" value="FERREDOXIN III"/>
    <property type="match status" value="1"/>
</dbReference>
<dbReference type="SUPFAM" id="SSF54862">
    <property type="entry name" value="4Fe-4S ferredoxins"/>
    <property type="match status" value="1"/>
</dbReference>
<evidence type="ECO:0000256" key="5">
    <source>
        <dbReference type="PROSITE-ProRule" id="PRU00325"/>
    </source>
</evidence>
<keyword evidence="5" id="KW-0863">Zinc-finger</keyword>
<dbReference type="GO" id="GO:0051539">
    <property type="term" value="F:4 iron, 4 sulfur cluster binding"/>
    <property type="evidence" value="ECO:0007669"/>
    <property type="project" value="UniProtKB-KW"/>
</dbReference>
<name>A0A9D8KDZ6_9DELT</name>
<organism evidence="8 9">
    <name type="scientific">Candidatus Zymogenus saltonus</name>
    <dbReference type="NCBI Taxonomy" id="2844893"/>
    <lineage>
        <taxon>Bacteria</taxon>
        <taxon>Deltaproteobacteria</taxon>
        <taxon>Candidatus Zymogenia</taxon>
        <taxon>Candidatus Zymogeniales</taxon>
        <taxon>Candidatus Zymogenaceae</taxon>
        <taxon>Candidatus Zymogenus</taxon>
    </lineage>
</organism>
<dbReference type="EMBL" id="JAFGIX010000007">
    <property type="protein sequence ID" value="MBN1571841.1"/>
    <property type="molecule type" value="Genomic_DNA"/>
</dbReference>
<dbReference type="SUPFAM" id="SSF46785">
    <property type="entry name" value="Winged helix' DNA-binding domain"/>
    <property type="match status" value="1"/>
</dbReference>
<dbReference type="PROSITE" id="PS00198">
    <property type="entry name" value="4FE4S_FER_1"/>
    <property type="match status" value="1"/>
</dbReference>
<evidence type="ECO:0000313" key="8">
    <source>
        <dbReference type="EMBL" id="MBN1571841.1"/>
    </source>
</evidence>
<dbReference type="InterPro" id="IPR007527">
    <property type="entry name" value="Znf_SWIM"/>
</dbReference>
<keyword evidence="2" id="KW-0479">Metal-binding</keyword>
<evidence type="ECO:0000256" key="1">
    <source>
        <dbReference type="ARBA" id="ARBA00022485"/>
    </source>
</evidence>
<reference evidence="8" key="1">
    <citation type="journal article" date="2021" name="Environ. Microbiol.">
        <title>Genomic characterization of three novel Desulfobacterota classes expand the metabolic and phylogenetic diversity of the phylum.</title>
        <authorList>
            <person name="Murphy C.L."/>
            <person name="Biggerstaff J."/>
            <person name="Eichhorn A."/>
            <person name="Ewing E."/>
            <person name="Shahan R."/>
            <person name="Soriano D."/>
            <person name="Stewart S."/>
            <person name="VanMol K."/>
            <person name="Walker R."/>
            <person name="Walters P."/>
            <person name="Elshahed M.S."/>
            <person name="Youssef N.H."/>
        </authorList>
    </citation>
    <scope>NUCLEOTIDE SEQUENCE</scope>
    <source>
        <strain evidence="8">Zod_Metabat.24</strain>
    </source>
</reference>
<keyword evidence="5" id="KW-0862">Zinc</keyword>